<feature type="compositionally biased region" description="Polar residues" evidence="2">
    <location>
        <begin position="759"/>
        <end position="786"/>
    </location>
</feature>
<protein>
    <submittedName>
        <fullName evidence="3">Uncharacterized protein</fullName>
    </submittedName>
</protein>
<proteinExistence type="predicted"/>
<keyword evidence="4" id="KW-1185">Reference proteome</keyword>
<dbReference type="Proteomes" id="UP001438707">
    <property type="component" value="Unassembled WGS sequence"/>
</dbReference>
<feature type="compositionally biased region" description="Polar residues" evidence="2">
    <location>
        <begin position="615"/>
        <end position="640"/>
    </location>
</feature>
<keyword evidence="1" id="KW-0175">Coiled coil</keyword>
<name>A0AAW1RPA4_9CHLO</name>
<evidence type="ECO:0000256" key="2">
    <source>
        <dbReference type="SAM" id="MobiDB-lite"/>
    </source>
</evidence>
<dbReference type="EMBL" id="JALJOS010000008">
    <property type="protein sequence ID" value="KAK9835576.1"/>
    <property type="molecule type" value="Genomic_DNA"/>
</dbReference>
<organism evidence="3 4">
    <name type="scientific">Apatococcus lobatus</name>
    <dbReference type="NCBI Taxonomy" id="904363"/>
    <lineage>
        <taxon>Eukaryota</taxon>
        <taxon>Viridiplantae</taxon>
        <taxon>Chlorophyta</taxon>
        <taxon>core chlorophytes</taxon>
        <taxon>Trebouxiophyceae</taxon>
        <taxon>Chlorellales</taxon>
        <taxon>Chlorellaceae</taxon>
        <taxon>Apatococcus</taxon>
    </lineage>
</organism>
<feature type="coiled-coil region" evidence="1">
    <location>
        <begin position="137"/>
        <end position="182"/>
    </location>
</feature>
<dbReference type="AlphaFoldDB" id="A0AAW1RPA4"/>
<feature type="region of interest" description="Disordered" evidence="2">
    <location>
        <begin position="455"/>
        <end position="485"/>
    </location>
</feature>
<evidence type="ECO:0000313" key="3">
    <source>
        <dbReference type="EMBL" id="KAK9835576.1"/>
    </source>
</evidence>
<sequence length="855" mass="91268">MSAADPLTRSQTSGLAASKLRCKVVALEHDLEASKKQLAEARHRVQLCQEAGKKHEQDQAIAVKEAKQQLQESAETQKWLQKQIDELQGRQADLLKEAETSKHERALVLESRSEIMTQLRVENAQLQQVCEGKDADIARLQHLHEASEQLVDSIEQELCSIKQHLQEARSQVAAQADKLQQHQAFTQKALARHERLLDLLKKKTGVASSLEAQLKASQAKITMLDQQMDEKAQDIAASHEKATEKDTQLQRLQDSIAHGQSERSHLLKQLQPSAAISGPIQEPACYIALPAAADNFMDVPYTCTGLDNVKMPIIPSTAECITPSEMAGQNSVNQHLRGSSEGKTDALKSSTVQLPACHLSADLPACVPEAAATYTPHMAATKQDSEAPTSSNPSQAAMVAALMTLTDRQDTSATQPALAHDKHAQQPACAASVKARLLQNTTHMQDIPAMLTSSVMTDGRTGQPGGGMPAQQTDAEAKEHPQQSASNNEIMQLDGQTPAKPQCLHSKPHVSTDAPTSAVFSQQASIIGRPSRPCSLSDASKSVECAQHSSTDRLQPVSVQAGKPEHDQQLLQQLMTGLQATGSASNSEKSASTRSSNLRAALEAVTPDGQQAVASVTHQSASNALRPSSNEQAMSQQGMTNGLHASVSGPGPQQSAALASMSSNPQAPLQTSAATILQAAGETTRSDQPANHASQKARCKVNAGRELPSPAAKVSVRSIPPVRPGGELTKQPSRHIPTEDAMHIEPNSIPQYHPVNAAARSQTPSATPMRTSSHPHPSSKILTNIASEPKGNSPRKKSFEGDPQNASVQSILQGAASRLPSEASAGVQQTPKALAKPHKKRNFLAFMNIVQDAAA</sequence>
<feature type="compositionally biased region" description="Polar residues" evidence="2">
    <location>
        <begin position="651"/>
        <end position="694"/>
    </location>
</feature>
<evidence type="ECO:0000313" key="4">
    <source>
        <dbReference type="Proteomes" id="UP001438707"/>
    </source>
</evidence>
<evidence type="ECO:0000256" key="1">
    <source>
        <dbReference type="SAM" id="Coils"/>
    </source>
</evidence>
<feature type="region of interest" description="Disordered" evidence="2">
    <location>
        <begin position="758"/>
        <end position="836"/>
    </location>
</feature>
<feature type="region of interest" description="Disordered" evidence="2">
    <location>
        <begin position="615"/>
        <end position="733"/>
    </location>
</feature>
<reference evidence="3 4" key="1">
    <citation type="journal article" date="2024" name="Nat. Commun.">
        <title>Phylogenomics reveals the evolutionary origins of lichenization in chlorophyte algae.</title>
        <authorList>
            <person name="Puginier C."/>
            <person name="Libourel C."/>
            <person name="Otte J."/>
            <person name="Skaloud P."/>
            <person name="Haon M."/>
            <person name="Grisel S."/>
            <person name="Petersen M."/>
            <person name="Berrin J.G."/>
            <person name="Delaux P.M."/>
            <person name="Dal Grande F."/>
            <person name="Keller J."/>
        </authorList>
    </citation>
    <scope>NUCLEOTIDE SEQUENCE [LARGE SCALE GENOMIC DNA]</scope>
    <source>
        <strain evidence="3 4">SAG 2145</strain>
    </source>
</reference>
<gene>
    <name evidence="3" type="ORF">WJX74_003473</name>
</gene>
<feature type="coiled-coil region" evidence="1">
    <location>
        <begin position="17"/>
        <end position="104"/>
    </location>
</feature>
<comment type="caution">
    <text evidence="3">The sequence shown here is derived from an EMBL/GenBank/DDBJ whole genome shotgun (WGS) entry which is preliminary data.</text>
</comment>
<accession>A0AAW1RPA4</accession>